<feature type="domain" description="C2H2-type" evidence="8">
    <location>
        <begin position="184"/>
        <end position="206"/>
    </location>
</feature>
<keyword evidence="5" id="KW-0862">Zinc</keyword>
<dbReference type="PANTHER" id="PTHR23067">
    <property type="entry name" value="DOUBLE-STRANDED RNA-BINDING ZINC FINGER PROTEIN"/>
    <property type="match status" value="1"/>
</dbReference>
<evidence type="ECO:0000259" key="8">
    <source>
        <dbReference type="PROSITE" id="PS00028"/>
    </source>
</evidence>
<dbReference type="InterPro" id="IPR013087">
    <property type="entry name" value="Znf_C2H2_type"/>
</dbReference>
<dbReference type="Proteomes" id="UP001148838">
    <property type="component" value="Unassembled WGS sequence"/>
</dbReference>
<dbReference type="SUPFAM" id="SSF57667">
    <property type="entry name" value="beta-beta-alpha zinc fingers"/>
    <property type="match status" value="3"/>
</dbReference>
<keyword evidence="10" id="KW-1185">Reference proteome</keyword>
<organism evidence="9 10">
    <name type="scientific">Periplaneta americana</name>
    <name type="common">American cockroach</name>
    <name type="synonym">Blatta americana</name>
    <dbReference type="NCBI Taxonomy" id="6978"/>
    <lineage>
        <taxon>Eukaryota</taxon>
        <taxon>Metazoa</taxon>
        <taxon>Ecdysozoa</taxon>
        <taxon>Arthropoda</taxon>
        <taxon>Hexapoda</taxon>
        <taxon>Insecta</taxon>
        <taxon>Pterygota</taxon>
        <taxon>Neoptera</taxon>
        <taxon>Polyneoptera</taxon>
        <taxon>Dictyoptera</taxon>
        <taxon>Blattodea</taxon>
        <taxon>Blattoidea</taxon>
        <taxon>Blattidae</taxon>
        <taxon>Blattinae</taxon>
        <taxon>Periplaneta</taxon>
    </lineage>
</organism>
<keyword evidence="3" id="KW-0677">Repeat</keyword>
<proteinExistence type="predicted"/>
<evidence type="ECO:0000256" key="3">
    <source>
        <dbReference type="ARBA" id="ARBA00022737"/>
    </source>
</evidence>
<comment type="caution">
    <text evidence="9">The sequence shown here is derived from an EMBL/GenBank/DDBJ whole genome shotgun (WGS) entry which is preliminary data.</text>
</comment>
<protein>
    <recommendedName>
        <fullName evidence="8">C2H2-type domain-containing protein</fullName>
    </recommendedName>
</protein>
<dbReference type="InterPro" id="IPR036236">
    <property type="entry name" value="Znf_C2H2_sf"/>
</dbReference>
<dbReference type="EMBL" id="JAJSOF020000019">
    <property type="protein sequence ID" value="KAJ4438452.1"/>
    <property type="molecule type" value="Genomic_DNA"/>
</dbReference>
<evidence type="ECO:0000256" key="6">
    <source>
        <dbReference type="ARBA" id="ARBA00023242"/>
    </source>
</evidence>
<evidence type="ECO:0000256" key="2">
    <source>
        <dbReference type="ARBA" id="ARBA00022723"/>
    </source>
</evidence>
<dbReference type="InterPro" id="IPR051845">
    <property type="entry name" value="Znf385"/>
</dbReference>
<gene>
    <name evidence="9" type="ORF">ANN_14397</name>
</gene>
<feature type="domain" description="C2H2-type" evidence="8">
    <location>
        <begin position="371"/>
        <end position="393"/>
    </location>
</feature>
<evidence type="ECO:0000313" key="10">
    <source>
        <dbReference type="Proteomes" id="UP001148838"/>
    </source>
</evidence>
<evidence type="ECO:0000256" key="4">
    <source>
        <dbReference type="ARBA" id="ARBA00022771"/>
    </source>
</evidence>
<feature type="region of interest" description="Disordered" evidence="7">
    <location>
        <begin position="216"/>
        <end position="248"/>
    </location>
</feature>
<keyword evidence="4" id="KW-0863">Zinc-finger</keyword>
<feature type="region of interest" description="Disordered" evidence="7">
    <location>
        <begin position="391"/>
        <end position="423"/>
    </location>
</feature>
<comment type="subcellular location">
    <subcellularLocation>
        <location evidence="1">Nucleus</location>
    </subcellularLocation>
</comment>
<evidence type="ECO:0000313" key="9">
    <source>
        <dbReference type="EMBL" id="KAJ4438452.1"/>
    </source>
</evidence>
<feature type="region of interest" description="Disordered" evidence="7">
    <location>
        <begin position="74"/>
        <end position="103"/>
    </location>
</feature>
<keyword evidence="2" id="KW-0479">Metal-binding</keyword>
<evidence type="ECO:0000256" key="5">
    <source>
        <dbReference type="ARBA" id="ARBA00022833"/>
    </source>
</evidence>
<dbReference type="SMART" id="SM00355">
    <property type="entry name" value="ZnF_C2H2"/>
    <property type="match status" value="3"/>
</dbReference>
<feature type="region of interest" description="Disordered" evidence="7">
    <location>
        <begin position="305"/>
        <end position="324"/>
    </location>
</feature>
<feature type="compositionally biased region" description="Basic residues" evidence="7">
    <location>
        <begin position="305"/>
        <end position="315"/>
    </location>
</feature>
<evidence type="ECO:0000256" key="1">
    <source>
        <dbReference type="ARBA" id="ARBA00004123"/>
    </source>
</evidence>
<reference evidence="9 10" key="1">
    <citation type="journal article" date="2022" name="Allergy">
        <title>Genome assembly and annotation of Periplaneta americana reveal a comprehensive cockroach allergen profile.</title>
        <authorList>
            <person name="Wang L."/>
            <person name="Xiong Q."/>
            <person name="Saelim N."/>
            <person name="Wang L."/>
            <person name="Nong W."/>
            <person name="Wan A.T."/>
            <person name="Shi M."/>
            <person name="Liu X."/>
            <person name="Cao Q."/>
            <person name="Hui J.H.L."/>
            <person name="Sookrung N."/>
            <person name="Leung T.F."/>
            <person name="Tungtrongchitr A."/>
            <person name="Tsui S.K.W."/>
        </authorList>
    </citation>
    <scope>NUCLEOTIDE SEQUENCE [LARGE SCALE GENOMIC DNA]</scope>
    <source>
        <strain evidence="9">PWHHKU_190912</strain>
    </source>
</reference>
<keyword evidence="6" id="KW-0539">Nucleus</keyword>
<dbReference type="SMART" id="SM00451">
    <property type="entry name" value="ZnF_U1"/>
    <property type="match status" value="3"/>
</dbReference>
<dbReference type="Gene3D" id="3.30.160.60">
    <property type="entry name" value="Classic Zinc Finger"/>
    <property type="match status" value="3"/>
</dbReference>
<dbReference type="Pfam" id="PF16087">
    <property type="entry name" value="DUF4817"/>
    <property type="match status" value="1"/>
</dbReference>
<dbReference type="InterPro" id="IPR003604">
    <property type="entry name" value="Matrin/U1-like-C_Znf_C2H2"/>
</dbReference>
<accession>A0ABQ8SXT1</accession>
<dbReference type="PROSITE" id="PS00028">
    <property type="entry name" value="ZINC_FINGER_C2H2_1"/>
    <property type="match status" value="3"/>
</dbReference>
<dbReference type="InterPro" id="IPR032135">
    <property type="entry name" value="DUF4817"/>
</dbReference>
<sequence>MIVLQTYNLRDTTLPSLTCSTSSALRGEMCSDITCWPLGNDCPSSIHLQNSASVTCPALPSTVPLSQPLVATLPLPPVTGPTPTPAPGPPTKPTDVLPPANFHNSDPVTKAVMDNIMGKLPTKKQAVTCKCDICGLEFSGQIVLETHLAGAKHAKKVKSQEILKQLQSSGQTFTRDEKTRILKCEVCDVVVNSSQQLQTHLAGNKHKQKALKKGALANAVQKPAQTNTTTSNSTATTTTSTTASTSTSTVNSKADMVMCYGEARKNGRRALHMYQQQFQNRNHPHHTMFARLYQRLRDDESLRPRRIGGRSHRHPFSIDDLKGKGSDVGTAMSVTPGPATAATAAATAGEVPPGVQKLPDAAGAKTNKYFCDTCNVSLNSEIQLEQHLGSRKHKDKLLNGGKSKPRMAPYWKKPRPSYQQTGKPNKVPMALQYSQPLSNNFVSGGAMIEMSPGSSTDSCLGFAQIKLRENPGKNLNQVTCPDQDSNLGHLVSQSTMLSVTPQRVLTTTDLESYYYYALTAAAAATTTTTTTTTTTRTILPLPPPPPPTLPLKFLNSRPTSHSAECAPSIMAVDIGYTSTYICLTWSQATKGNIERGRFDPVLWIEFGIAQWSEHLIVSGAVDARKWSVKWRKWNIFDIFFFLSSIEGRKQQRRPETFAPCMGDNAVGESTARKWFSRFKEGRFDISDTPRSERPSGFDEDL</sequence>
<name>A0ABQ8SXT1_PERAM</name>
<feature type="compositionally biased region" description="Low complexity" evidence="7">
    <location>
        <begin position="226"/>
        <end position="248"/>
    </location>
</feature>
<feature type="compositionally biased region" description="Pro residues" evidence="7">
    <location>
        <begin position="74"/>
        <end position="92"/>
    </location>
</feature>
<evidence type="ECO:0000256" key="7">
    <source>
        <dbReference type="SAM" id="MobiDB-lite"/>
    </source>
</evidence>
<feature type="domain" description="C2H2-type" evidence="8">
    <location>
        <begin position="129"/>
        <end position="153"/>
    </location>
</feature>
<dbReference type="Pfam" id="PF12874">
    <property type="entry name" value="zf-met"/>
    <property type="match status" value="3"/>
</dbReference>
<dbReference type="PANTHER" id="PTHR23067:SF14">
    <property type="entry name" value="C2H2-TYPE DOMAIN-CONTAINING PROTEIN"/>
    <property type="match status" value="1"/>
</dbReference>